<feature type="binding site" evidence="8">
    <location>
        <begin position="26"/>
        <end position="31"/>
    </location>
    <ligand>
        <name>ATP</name>
        <dbReference type="ChEBI" id="CHEBI:30616"/>
    </ligand>
</feature>
<evidence type="ECO:0000256" key="4">
    <source>
        <dbReference type="ARBA" id="ARBA00022694"/>
    </source>
</evidence>
<dbReference type="InterPro" id="IPR011063">
    <property type="entry name" value="TilS/TtcA_N"/>
</dbReference>
<keyword evidence="2 8" id="KW-0963">Cytoplasm</keyword>
<feature type="transmembrane region" description="Helical" evidence="9">
    <location>
        <begin position="21"/>
        <end position="39"/>
    </location>
</feature>
<dbReference type="STRING" id="290052.ASU35_03360"/>
<dbReference type="InterPro" id="IPR012094">
    <property type="entry name" value="tRNA_Ile_lys_synt"/>
</dbReference>
<dbReference type="SUPFAM" id="SSF52402">
    <property type="entry name" value="Adenine nucleotide alpha hydrolases-like"/>
    <property type="match status" value="1"/>
</dbReference>
<proteinExistence type="inferred from homology"/>
<organism evidence="11 12">
    <name type="scientific">Acetivibrio ethanolgignens</name>
    <dbReference type="NCBI Taxonomy" id="290052"/>
    <lineage>
        <taxon>Bacteria</taxon>
        <taxon>Bacillati</taxon>
        <taxon>Bacillota</taxon>
        <taxon>Clostridia</taxon>
        <taxon>Eubacteriales</taxon>
        <taxon>Oscillospiraceae</taxon>
        <taxon>Acetivibrio</taxon>
    </lineage>
</organism>
<dbReference type="NCBIfam" id="TIGR02433">
    <property type="entry name" value="lysidine_TilS_C"/>
    <property type="match status" value="1"/>
</dbReference>
<comment type="caution">
    <text evidence="11">The sequence shown here is derived from an EMBL/GenBank/DDBJ whole genome shotgun (WGS) entry which is preliminary data.</text>
</comment>
<comment type="domain">
    <text evidence="8">The N-terminal region contains the highly conserved SGGXDS motif, predicted to be a P-loop motif involved in ATP binding.</text>
</comment>
<dbReference type="OrthoDB" id="9807403at2"/>
<dbReference type="EMBL" id="LNAM01000186">
    <property type="protein sequence ID" value="KSV58084.1"/>
    <property type="molecule type" value="Genomic_DNA"/>
</dbReference>
<dbReference type="GO" id="GO:0032267">
    <property type="term" value="F:tRNA(Ile)-lysidine synthase activity"/>
    <property type="evidence" value="ECO:0007669"/>
    <property type="project" value="UniProtKB-EC"/>
</dbReference>
<dbReference type="CDD" id="cd01992">
    <property type="entry name" value="TilS_N"/>
    <property type="match status" value="1"/>
</dbReference>
<dbReference type="Pfam" id="PF01171">
    <property type="entry name" value="ATP_bind_3"/>
    <property type="match status" value="1"/>
</dbReference>
<keyword evidence="9" id="KW-0472">Membrane</keyword>
<reference evidence="11 12" key="1">
    <citation type="submission" date="2015-11" db="EMBL/GenBank/DDBJ databases">
        <title>Butyribacter intestini gen. nov., sp. nov., a butyric acid-producing bacterium of the family Lachnospiraceae isolated from the human faeces.</title>
        <authorList>
            <person name="Zou Y."/>
            <person name="Xue W."/>
            <person name="Luo G."/>
            <person name="Lv M."/>
        </authorList>
    </citation>
    <scope>NUCLEOTIDE SEQUENCE [LARGE SCALE GENOMIC DNA]</scope>
    <source>
        <strain evidence="11 12">ACET-33324</strain>
    </source>
</reference>
<accession>A0A0V8QC45</accession>
<evidence type="ECO:0000256" key="9">
    <source>
        <dbReference type="SAM" id="Phobius"/>
    </source>
</evidence>
<evidence type="ECO:0000256" key="7">
    <source>
        <dbReference type="ARBA" id="ARBA00048539"/>
    </source>
</evidence>
<sequence length="466" mass="53222">MLEKIRAYIKENRMLERKDKIVIGVSGGADSVCLFFVLLELCKEYELSLQVMHVNHGIRGAEADMDEAFVRSLAEEKGVNFEGFHADIPAMAKEKGLGEEEMGRLYRYEVLEKVRKSSGADRIAVAHNENDCAETVLLNLFRGSGLSGLAGIAPVRDKIIRPLLCVSRKEIEGWLLARKIPYRTDKTNFSNAYTRNRVRMHFLPLAEQEINEKAIEHTARAATLLREVEAYMEKQIMIACTENVVQENGAYFIKESVLSEEEIVIKGVLKRAMELLAGCKRDLESGHVDSLLRLFSKQTGKEVCLPYGMKGRRQYKGIRLFQEKKKKTQETEEYMLSVPGEYALPNGKRVCLELYAAGGKNVEIQKNDCTKWFDYDKIENRLSLRHRRNGDYLQIRKDGGRKKLKDDLIDRKVPREERDELWLLADGSHVLWVLGGRTSEAFHITEETTAILRVKVYGGKSDGRQD</sequence>
<dbReference type="AlphaFoldDB" id="A0A0V8QC45"/>
<dbReference type="PANTHER" id="PTHR43033:SF1">
    <property type="entry name" value="TRNA(ILE)-LYSIDINE SYNTHASE-RELATED"/>
    <property type="match status" value="1"/>
</dbReference>
<evidence type="ECO:0000259" key="10">
    <source>
        <dbReference type="SMART" id="SM00977"/>
    </source>
</evidence>
<gene>
    <name evidence="8" type="primary">tilS</name>
    <name evidence="11" type="ORF">ASU35_03360</name>
</gene>
<dbReference type="Gene3D" id="3.40.50.620">
    <property type="entry name" value="HUPs"/>
    <property type="match status" value="1"/>
</dbReference>
<evidence type="ECO:0000256" key="5">
    <source>
        <dbReference type="ARBA" id="ARBA00022741"/>
    </source>
</evidence>
<dbReference type="InterPro" id="IPR012796">
    <property type="entry name" value="Lysidine-tRNA-synth_C"/>
</dbReference>
<dbReference type="Pfam" id="PF11734">
    <property type="entry name" value="TilS_C"/>
    <property type="match status" value="1"/>
</dbReference>
<evidence type="ECO:0000313" key="12">
    <source>
        <dbReference type="Proteomes" id="UP000054874"/>
    </source>
</evidence>
<comment type="similarity">
    <text evidence="8">Belongs to the tRNA(Ile)-lysidine synthase family.</text>
</comment>
<name>A0A0V8QC45_9FIRM</name>
<dbReference type="Proteomes" id="UP000054874">
    <property type="component" value="Unassembled WGS sequence"/>
</dbReference>
<evidence type="ECO:0000256" key="1">
    <source>
        <dbReference type="ARBA" id="ARBA00004496"/>
    </source>
</evidence>
<keyword evidence="12" id="KW-1185">Reference proteome</keyword>
<keyword evidence="9" id="KW-1133">Transmembrane helix</keyword>
<dbReference type="GO" id="GO:0005524">
    <property type="term" value="F:ATP binding"/>
    <property type="evidence" value="ECO:0007669"/>
    <property type="project" value="UniProtKB-UniRule"/>
</dbReference>
<keyword evidence="5 8" id="KW-0547">Nucleotide-binding</keyword>
<dbReference type="SMART" id="SM00977">
    <property type="entry name" value="TilS_C"/>
    <property type="match status" value="1"/>
</dbReference>
<protein>
    <recommendedName>
        <fullName evidence="8">tRNA(Ile)-lysidine synthase</fullName>
        <ecNumber evidence="8">6.3.4.19</ecNumber>
    </recommendedName>
    <alternativeName>
        <fullName evidence="8">tRNA(Ile)-2-lysyl-cytidine synthase</fullName>
    </alternativeName>
    <alternativeName>
        <fullName evidence="8">tRNA(Ile)-lysidine synthetase</fullName>
    </alternativeName>
</protein>
<dbReference type="SUPFAM" id="SSF56037">
    <property type="entry name" value="PheT/TilS domain"/>
    <property type="match status" value="1"/>
</dbReference>
<dbReference type="EC" id="6.3.4.19" evidence="8"/>
<dbReference type="GO" id="GO:0006400">
    <property type="term" value="P:tRNA modification"/>
    <property type="evidence" value="ECO:0007669"/>
    <property type="project" value="UniProtKB-UniRule"/>
</dbReference>
<dbReference type="GO" id="GO:0005737">
    <property type="term" value="C:cytoplasm"/>
    <property type="evidence" value="ECO:0007669"/>
    <property type="project" value="UniProtKB-SubCell"/>
</dbReference>
<dbReference type="PANTHER" id="PTHR43033">
    <property type="entry name" value="TRNA(ILE)-LYSIDINE SYNTHASE-RELATED"/>
    <property type="match status" value="1"/>
</dbReference>
<evidence type="ECO:0000256" key="3">
    <source>
        <dbReference type="ARBA" id="ARBA00022598"/>
    </source>
</evidence>
<keyword evidence="4 8" id="KW-0819">tRNA processing</keyword>
<dbReference type="HAMAP" id="MF_01161">
    <property type="entry name" value="tRNA_Ile_lys_synt"/>
    <property type="match status" value="1"/>
</dbReference>
<evidence type="ECO:0000256" key="8">
    <source>
        <dbReference type="HAMAP-Rule" id="MF_01161"/>
    </source>
</evidence>
<comment type="subcellular location">
    <subcellularLocation>
        <location evidence="1 8">Cytoplasm</location>
    </subcellularLocation>
</comment>
<comment type="function">
    <text evidence="8">Ligates lysine onto the cytidine present at position 34 of the AUA codon-specific tRNA(Ile) that contains the anticodon CAU, in an ATP-dependent manner. Cytidine is converted to lysidine, thus changing the amino acid specificity of the tRNA from methionine to isoleucine.</text>
</comment>
<keyword evidence="3 8" id="KW-0436">Ligase</keyword>
<dbReference type="InterPro" id="IPR014729">
    <property type="entry name" value="Rossmann-like_a/b/a_fold"/>
</dbReference>
<evidence type="ECO:0000313" key="11">
    <source>
        <dbReference type="EMBL" id="KSV58084.1"/>
    </source>
</evidence>
<feature type="domain" description="Lysidine-tRNA(Ile) synthetase C-terminal" evidence="10">
    <location>
        <begin position="382"/>
        <end position="454"/>
    </location>
</feature>
<dbReference type="InterPro" id="IPR012795">
    <property type="entry name" value="tRNA_Ile_lys_synt_N"/>
</dbReference>
<dbReference type="RefSeq" id="WP_058353677.1">
    <property type="nucleotide sequence ID" value="NZ_CABMMD010000186.1"/>
</dbReference>
<keyword evidence="6 8" id="KW-0067">ATP-binding</keyword>
<evidence type="ECO:0000256" key="2">
    <source>
        <dbReference type="ARBA" id="ARBA00022490"/>
    </source>
</evidence>
<keyword evidence="9" id="KW-0812">Transmembrane</keyword>
<evidence type="ECO:0000256" key="6">
    <source>
        <dbReference type="ARBA" id="ARBA00022840"/>
    </source>
</evidence>
<dbReference type="NCBIfam" id="TIGR02432">
    <property type="entry name" value="lysidine_TilS_N"/>
    <property type="match status" value="1"/>
</dbReference>
<comment type="catalytic activity">
    <reaction evidence="7 8">
        <text>cytidine(34) in tRNA(Ile2) + L-lysine + ATP = lysidine(34) in tRNA(Ile2) + AMP + diphosphate + H(+)</text>
        <dbReference type="Rhea" id="RHEA:43744"/>
        <dbReference type="Rhea" id="RHEA-COMP:10625"/>
        <dbReference type="Rhea" id="RHEA-COMP:10670"/>
        <dbReference type="ChEBI" id="CHEBI:15378"/>
        <dbReference type="ChEBI" id="CHEBI:30616"/>
        <dbReference type="ChEBI" id="CHEBI:32551"/>
        <dbReference type="ChEBI" id="CHEBI:33019"/>
        <dbReference type="ChEBI" id="CHEBI:82748"/>
        <dbReference type="ChEBI" id="CHEBI:83665"/>
        <dbReference type="ChEBI" id="CHEBI:456215"/>
        <dbReference type="EC" id="6.3.4.19"/>
    </reaction>
</comment>